<dbReference type="InterPro" id="IPR000159">
    <property type="entry name" value="RA_dom"/>
</dbReference>
<dbReference type="SUPFAM" id="SSF50729">
    <property type="entry name" value="PH domain-like"/>
    <property type="match status" value="1"/>
</dbReference>
<feature type="compositionally biased region" description="Polar residues" evidence="2">
    <location>
        <begin position="1223"/>
        <end position="1239"/>
    </location>
</feature>
<evidence type="ECO:0000259" key="5">
    <source>
        <dbReference type="PROSITE" id="PS50238"/>
    </source>
</evidence>
<dbReference type="InterPro" id="IPR035899">
    <property type="entry name" value="DBL_dom_sf"/>
</dbReference>
<feature type="region of interest" description="Disordered" evidence="2">
    <location>
        <begin position="1569"/>
        <end position="1588"/>
    </location>
</feature>
<feature type="domain" description="Rho-GAP" evidence="5">
    <location>
        <begin position="1021"/>
        <end position="1204"/>
    </location>
</feature>
<dbReference type="InterPro" id="IPR047887">
    <property type="entry name" value="ARHGAP20_PH"/>
</dbReference>
<dbReference type="EMBL" id="CACVKT020007649">
    <property type="protein sequence ID" value="CAC5409926.1"/>
    <property type="molecule type" value="Genomic_DNA"/>
</dbReference>
<feature type="region of interest" description="Disordered" evidence="2">
    <location>
        <begin position="1813"/>
        <end position="1837"/>
    </location>
</feature>
<feature type="compositionally biased region" description="Polar residues" evidence="2">
    <location>
        <begin position="2043"/>
        <end position="2064"/>
    </location>
</feature>
<feature type="compositionally biased region" description="Basic and acidic residues" evidence="2">
    <location>
        <begin position="124"/>
        <end position="137"/>
    </location>
</feature>
<feature type="compositionally biased region" description="Basic and acidic residues" evidence="2">
    <location>
        <begin position="1879"/>
        <end position="1888"/>
    </location>
</feature>
<protein>
    <submittedName>
        <fullName evidence="6">ARHGAP20</fullName>
    </submittedName>
</protein>
<feature type="compositionally biased region" description="Low complexity" evidence="2">
    <location>
        <begin position="2100"/>
        <end position="2112"/>
    </location>
</feature>
<dbReference type="SUPFAM" id="SSF48350">
    <property type="entry name" value="GTPase activation domain, GAP"/>
    <property type="match status" value="1"/>
</dbReference>
<feature type="compositionally biased region" description="Low complexity" evidence="2">
    <location>
        <begin position="1851"/>
        <end position="1863"/>
    </location>
</feature>
<proteinExistence type="predicted"/>
<feature type="region of interest" description="Disordered" evidence="2">
    <location>
        <begin position="1658"/>
        <end position="1743"/>
    </location>
</feature>
<dbReference type="PROSITE" id="PS50238">
    <property type="entry name" value="RHOGAP"/>
    <property type="match status" value="1"/>
</dbReference>
<feature type="region of interest" description="Disordered" evidence="2">
    <location>
        <begin position="972"/>
        <end position="1017"/>
    </location>
</feature>
<dbReference type="PANTHER" id="PTHR23179:SF3">
    <property type="entry name" value="RHO GTPASE-ACTIVATING PROTEIN 20"/>
    <property type="match status" value="1"/>
</dbReference>
<feature type="region of interest" description="Disordered" evidence="2">
    <location>
        <begin position="1"/>
        <end position="24"/>
    </location>
</feature>
<evidence type="ECO:0000313" key="7">
    <source>
        <dbReference type="Proteomes" id="UP000507470"/>
    </source>
</evidence>
<dbReference type="GO" id="GO:0005096">
    <property type="term" value="F:GTPase activator activity"/>
    <property type="evidence" value="ECO:0007669"/>
    <property type="project" value="UniProtKB-KW"/>
</dbReference>
<feature type="domain" description="DH" evidence="3">
    <location>
        <begin position="254"/>
        <end position="391"/>
    </location>
</feature>
<dbReference type="InterPro" id="IPR000219">
    <property type="entry name" value="DH_dom"/>
</dbReference>
<feature type="compositionally biased region" description="Polar residues" evidence="2">
    <location>
        <begin position="1964"/>
        <end position="1989"/>
    </location>
</feature>
<feature type="compositionally biased region" description="Polar residues" evidence="2">
    <location>
        <begin position="1913"/>
        <end position="1923"/>
    </location>
</feature>
<keyword evidence="1" id="KW-0343">GTPase activation</keyword>
<feature type="compositionally biased region" description="Low complexity" evidence="2">
    <location>
        <begin position="462"/>
        <end position="471"/>
    </location>
</feature>
<feature type="region of interest" description="Disordered" evidence="2">
    <location>
        <begin position="2100"/>
        <end position="2193"/>
    </location>
</feature>
<dbReference type="Pfam" id="PF00620">
    <property type="entry name" value="RhoGAP"/>
    <property type="match status" value="1"/>
</dbReference>
<organism evidence="6 7">
    <name type="scientific">Mytilus coruscus</name>
    <name type="common">Sea mussel</name>
    <dbReference type="NCBI Taxonomy" id="42192"/>
    <lineage>
        <taxon>Eukaryota</taxon>
        <taxon>Metazoa</taxon>
        <taxon>Spiralia</taxon>
        <taxon>Lophotrochozoa</taxon>
        <taxon>Mollusca</taxon>
        <taxon>Bivalvia</taxon>
        <taxon>Autobranchia</taxon>
        <taxon>Pteriomorphia</taxon>
        <taxon>Mytilida</taxon>
        <taxon>Mytiloidea</taxon>
        <taxon>Mytilidae</taxon>
        <taxon>Mytilinae</taxon>
        <taxon>Mytilus</taxon>
    </lineage>
</organism>
<feature type="region of interest" description="Disordered" evidence="2">
    <location>
        <begin position="683"/>
        <end position="708"/>
    </location>
</feature>
<feature type="domain" description="DH" evidence="3">
    <location>
        <begin position="623"/>
        <end position="667"/>
    </location>
</feature>
<feature type="compositionally biased region" description="Acidic residues" evidence="2">
    <location>
        <begin position="1813"/>
        <end position="1829"/>
    </location>
</feature>
<feature type="region of interest" description="Disordered" evidence="2">
    <location>
        <begin position="1220"/>
        <end position="1246"/>
    </location>
</feature>
<feature type="compositionally biased region" description="Polar residues" evidence="2">
    <location>
        <begin position="1677"/>
        <end position="1691"/>
    </location>
</feature>
<feature type="compositionally biased region" description="Pro residues" evidence="2">
    <location>
        <begin position="2113"/>
        <end position="2124"/>
    </location>
</feature>
<evidence type="ECO:0000259" key="3">
    <source>
        <dbReference type="PROSITE" id="PS50010"/>
    </source>
</evidence>
<dbReference type="CDD" id="cd13319">
    <property type="entry name" value="PH_RARhoGAP"/>
    <property type="match status" value="1"/>
</dbReference>
<gene>
    <name evidence="6" type="ORF">MCOR_43147</name>
</gene>
<dbReference type="PANTHER" id="PTHR23179">
    <property type="entry name" value="T-CELL ACTIVATION RHO GTPASE ACTIVATING PROTEIN-RELATED"/>
    <property type="match status" value="1"/>
</dbReference>
<feature type="compositionally biased region" description="Basic and acidic residues" evidence="2">
    <location>
        <begin position="1313"/>
        <end position="1325"/>
    </location>
</feature>
<dbReference type="InterPro" id="IPR000198">
    <property type="entry name" value="RhoGAP_dom"/>
</dbReference>
<feature type="compositionally biased region" description="Low complexity" evidence="2">
    <location>
        <begin position="1924"/>
        <end position="1933"/>
    </location>
</feature>
<dbReference type="Pfam" id="PF00621">
    <property type="entry name" value="RhoGEF"/>
    <property type="match status" value="1"/>
</dbReference>
<feature type="compositionally biased region" description="Basic and acidic residues" evidence="2">
    <location>
        <begin position="1692"/>
        <end position="1703"/>
    </location>
</feature>
<feature type="compositionally biased region" description="Basic and acidic residues" evidence="2">
    <location>
        <begin position="2015"/>
        <end position="2030"/>
    </location>
</feature>
<feature type="region of interest" description="Disordered" evidence="2">
    <location>
        <begin position="1457"/>
        <end position="1478"/>
    </location>
</feature>
<dbReference type="SUPFAM" id="SSF48065">
    <property type="entry name" value="DBL homology domain (DH-domain)"/>
    <property type="match status" value="2"/>
</dbReference>
<evidence type="ECO:0000259" key="4">
    <source>
        <dbReference type="PROSITE" id="PS50200"/>
    </source>
</evidence>
<dbReference type="Pfam" id="PF22286">
    <property type="entry name" value="RHG20_PH"/>
    <property type="match status" value="1"/>
</dbReference>
<feature type="compositionally biased region" description="Basic and acidic residues" evidence="2">
    <location>
        <begin position="1662"/>
        <end position="1673"/>
    </location>
</feature>
<dbReference type="InterPro" id="IPR011993">
    <property type="entry name" value="PH-like_dom_sf"/>
</dbReference>
<accession>A0A6J8DPD6</accession>
<feature type="compositionally biased region" description="Polar residues" evidence="2">
    <location>
        <begin position="1576"/>
        <end position="1587"/>
    </location>
</feature>
<feature type="region of interest" description="Disordered" evidence="2">
    <location>
        <begin position="1311"/>
        <end position="1363"/>
    </location>
</feature>
<dbReference type="SMART" id="SM00324">
    <property type="entry name" value="RhoGAP"/>
    <property type="match status" value="1"/>
</dbReference>
<feature type="region of interest" description="Disordered" evidence="2">
    <location>
        <begin position="462"/>
        <end position="493"/>
    </location>
</feature>
<feature type="compositionally biased region" description="Polar residues" evidence="2">
    <location>
        <begin position="1523"/>
        <end position="1533"/>
    </location>
</feature>
<dbReference type="Gene3D" id="1.20.900.10">
    <property type="entry name" value="Dbl homology (DH) domain"/>
    <property type="match status" value="2"/>
</dbReference>
<dbReference type="Pfam" id="PF00788">
    <property type="entry name" value="RA"/>
    <property type="match status" value="1"/>
</dbReference>
<dbReference type="Gene3D" id="1.10.555.10">
    <property type="entry name" value="Rho GTPase activation protein"/>
    <property type="match status" value="1"/>
</dbReference>
<dbReference type="GO" id="GO:0005085">
    <property type="term" value="F:guanyl-nucleotide exchange factor activity"/>
    <property type="evidence" value="ECO:0007669"/>
    <property type="project" value="InterPro"/>
</dbReference>
<dbReference type="GO" id="GO:0007165">
    <property type="term" value="P:signal transduction"/>
    <property type="evidence" value="ECO:0007669"/>
    <property type="project" value="InterPro"/>
</dbReference>
<dbReference type="Gene3D" id="2.30.29.30">
    <property type="entry name" value="Pleckstrin-homology domain (PH domain)/Phosphotyrosine-binding domain (PTB)"/>
    <property type="match status" value="1"/>
</dbReference>
<evidence type="ECO:0000313" key="6">
    <source>
        <dbReference type="EMBL" id="CAC5409926.1"/>
    </source>
</evidence>
<dbReference type="PROSITE" id="PS50010">
    <property type="entry name" value="DH_2"/>
    <property type="match status" value="2"/>
</dbReference>
<feature type="region of interest" description="Disordered" evidence="2">
    <location>
        <begin position="1500"/>
        <end position="1563"/>
    </location>
</feature>
<dbReference type="SMART" id="SM00325">
    <property type="entry name" value="RhoGEF"/>
    <property type="match status" value="1"/>
</dbReference>
<feature type="compositionally biased region" description="Basic and acidic residues" evidence="2">
    <location>
        <begin position="1895"/>
        <end position="1912"/>
    </location>
</feature>
<dbReference type="Proteomes" id="UP000507470">
    <property type="component" value="Unassembled WGS sequence"/>
</dbReference>
<dbReference type="PROSITE" id="PS50200">
    <property type="entry name" value="RA"/>
    <property type="match status" value="1"/>
</dbReference>
<feature type="region of interest" description="Disordered" evidence="2">
    <location>
        <begin position="1851"/>
        <end position="2064"/>
    </location>
</feature>
<feature type="compositionally biased region" description="Low complexity" evidence="2">
    <location>
        <begin position="2133"/>
        <end position="2150"/>
    </location>
</feature>
<name>A0A6J8DPD6_MYTCO</name>
<feature type="domain" description="Ras-associating" evidence="4">
    <location>
        <begin position="881"/>
        <end position="975"/>
    </location>
</feature>
<feature type="compositionally biased region" description="Basic and acidic residues" evidence="2">
    <location>
        <begin position="1999"/>
        <end position="2008"/>
    </location>
</feature>
<evidence type="ECO:0000256" key="1">
    <source>
        <dbReference type="ARBA" id="ARBA00022468"/>
    </source>
</evidence>
<evidence type="ECO:0000256" key="2">
    <source>
        <dbReference type="SAM" id="MobiDB-lite"/>
    </source>
</evidence>
<reference evidence="6 7" key="1">
    <citation type="submission" date="2020-06" db="EMBL/GenBank/DDBJ databases">
        <authorList>
            <person name="Li R."/>
            <person name="Bekaert M."/>
        </authorList>
    </citation>
    <scope>NUCLEOTIDE SEQUENCE [LARGE SCALE GENOMIC DNA]</scope>
    <source>
        <strain evidence="7">wild</strain>
    </source>
</reference>
<dbReference type="InterPro" id="IPR008936">
    <property type="entry name" value="Rho_GTPase_activation_prot"/>
</dbReference>
<feature type="compositionally biased region" description="Basic and acidic residues" evidence="2">
    <location>
        <begin position="1347"/>
        <end position="1356"/>
    </location>
</feature>
<feature type="region of interest" description="Disordered" evidence="2">
    <location>
        <begin position="117"/>
        <end position="140"/>
    </location>
</feature>
<dbReference type="OrthoDB" id="9994905at2759"/>
<sequence>MTDRRRHSVAEIVPPTPHSKDKKKWSFDSFSPLHLGFTLPSKWKRKSSADGIDPRLRKHADDHDLLVKPSLGHRSRRRASVAVIATETTCTLEKSSHHHGSFFSLWKRRSSIQVEQTVTVEQKSSPEEERPRSEASRRRASIAVPHLDIPEHKIIFKSPKSKSKKHSKEYFLAVVYITNGDIRWLSGEDGIGIAELLTQATMDQRINSYRLIMASTRAILDSDGSSGSPCVDPDLEDVFEELGLQNDQEEEDDPRYEVVNDLQKTEREYCRLLRSILNTYGEPLRKFSSLTAEDHKVLFVGIEPILSISAMLTSKFEDVLKTWDSSASQIGNLFSSKFWNLYEDYLKNYSKARKLLEDRCTEDQSFLEFCNLRKGQTTYNLQTLLHLPVKKYEYTLVNMAYRQYASSESLEVVDSPTLSTRSLPGVYKKRYLQLSDEDSLCSSYECLNDIAGNRRIQLISTSDSQSLSDMSPVSASGDSPRLPNASINYGKKRRAPLPPVHISIKEPEQSKHQTQDDFYLERRLSRIEEDIEKRRRPRSSFETPLINVHSPEDISPRLSSSQRFRMKAAMILSLHSPKLNRREGSKRKGKKKLLNQSFEELNPDDVVCCYVSPDLHEEYDFEVQRIPEYDKYLNDLLDETDPNHQDYEELNRATSRVKNMVKEHEDELGTSENQTKMDSIQLRFPNDDLQLDDKQQKRTSSTKRRKSAPGAILLKSIGKSKSSSNLWASASMGKKETDLASPASRLPNQENRQFVMEGQVQFATGVQIQDRYMFLFNDLLLVAKQKTSTTFKLKQRVRVCEIWLSECINDVTELTRSTELSFVMGWPLCNCVATFKTLDLKQQWLTKLTEQIENERLKEQPRVIKLKVVSREISEPCMVDVDTNMDAQKVLKECMAQSHLSDSDPKDYQMWVRYGKEDSPYPLIGHELPYSIKMSQLRDSYQSKNGDVSLPSNGEILDLNSAGSNVEYILKHRKSTKKPNLDENSSGKSMKKPRRSPFSIFRRGKDDKNNNSSPTGKLFGRPLDDLVIDGGLPKAVMCLLRIMYRDGPYTKGILRKSANSVKCKEIHEKLDEGEECLDDNIQTLVVGAVLKDYLRNLPRCLLLEDHYNEWVALSEQDDSSAKMNKVKQLLFKLPPSHFDLLRHLICVLHHVQEKHSENMMTSYNLAVCITPSILWSKEQIKDPMATQSPHKAIMYLIDNCGSIFGVETLSLFGDEQKIRQDSSTDSDSVHSYLSTQDSGSGMRADNYSMDSLEHDLYGEFDSSPNLVKSHLSPSNLSRDSGLTLSDAQLYDDDGSMENLTDRKNYNRSISQYMDRDSDKSKHSENVSRSYDTAYENPKPPPRKNKKREYSNEKDQVAKGVKNTMHQSYSAEGYQKFKRNSAESLQSLEDHEDQRVTPYEFLRQSDYGTLIKSSSGAHLFLDENNRESSNNNLRYVSEIEIQTQRSPQGGNGKLIRQASVTESNPPTSPQSRLSCGSSFDSGIPHSLSCSSFIQGQMSHESDSHYSECSSSSDRLRQSQDDNSLNSQYSSARRTSPSKKYVNSLISPPISPKNSRKVFNSNSKEGVSVRRSFPLELSNPTKGSGSNSYKEAEDIIKPRFELSTYEFNEHKENDHMSPILQTKYGSSASANDVRQNLPLKAFTKYGLGTSPPPGVVLKLHQKQQKRDNTPMRASHDSAIISQVRRNSTDSSGSDQKREHEFHHSELNIGKLSTPPYPLVKSDSDSDINRTLSNSPNRPDRPPSYDEACQRTFMIKHGIPLEISEQDSQKQKEASLLAKQLYEESLRKYMEEHLNSPSVQNIDRKEVSRKEEVIIEQEECDSDSSEGIEEETTMMKKDPKKIFEESLKAYEQIKSSSLDTSSAKKSLIPDSSLLSPVHLHRSASDSSDKAGIRSRRSPTREKSPLATDRRIHEVSRNSSPNAQLNYSSSSVSNSSSDTVTESQQIPPYRRDRSDSSPVTSRHYFPKTSDNFAQNRSAQTQQRSSTEQIQSRESSVETRYSYKSRDFSRSQDRSNLYSRDVDQKETSVIRDPAKPRFFTGARESNKSQELSSSKTVGANVTSKVESKNSIVWKSKRDPVTTPKRDSSADLPWSVKNLRSVFVNSNSSGQSSVSSESRPPPPPYQPPPPFRRDNARMSSSSNSSCSSSNTDNSANIPQTKSSLSHRRLGGPQAHDSFSDDSDTSSRSSGLRRNSTHISSDHESWTYLDTEVTFV</sequence>
<keyword evidence="7" id="KW-1185">Reference proteome</keyword>